<evidence type="ECO:0000313" key="4">
    <source>
        <dbReference type="EMBL" id="HEC67359.1"/>
    </source>
</evidence>
<dbReference type="InterPro" id="IPR002068">
    <property type="entry name" value="A-crystallin/Hsp20_dom"/>
</dbReference>
<dbReference type="PROSITE" id="PS01031">
    <property type="entry name" value="SHSP"/>
    <property type="match status" value="1"/>
</dbReference>
<dbReference type="PANTHER" id="PTHR11527">
    <property type="entry name" value="HEAT-SHOCK PROTEIN 20 FAMILY MEMBER"/>
    <property type="match status" value="1"/>
</dbReference>
<evidence type="ECO:0000259" key="3">
    <source>
        <dbReference type="PROSITE" id="PS01031"/>
    </source>
</evidence>
<dbReference type="SUPFAM" id="SSF49764">
    <property type="entry name" value="HSP20-like chaperones"/>
    <property type="match status" value="1"/>
</dbReference>
<dbReference type="InterPro" id="IPR008978">
    <property type="entry name" value="HSP20-like_chaperone"/>
</dbReference>
<reference evidence="4" key="1">
    <citation type="journal article" date="2020" name="mSystems">
        <title>Genome- and Community-Level Interaction Insights into Carbon Utilization and Element Cycling Functions of Hydrothermarchaeota in Hydrothermal Sediment.</title>
        <authorList>
            <person name="Zhou Z."/>
            <person name="Liu Y."/>
            <person name="Xu W."/>
            <person name="Pan J."/>
            <person name="Luo Z.H."/>
            <person name="Li M."/>
        </authorList>
    </citation>
    <scope>NUCLEOTIDE SEQUENCE [LARGE SCALE GENOMIC DNA]</scope>
    <source>
        <strain evidence="4">HyVt-389</strain>
    </source>
</reference>
<evidence type="ECO:0000256" key="2">
    <source>
        <dbReference type="RuleBase" id="RU003616"/>
    </source>
</evidence>
<dbReference type="Pfam" id="PF00011">
    <property type="entry name" value="HSP20"/>
    <property type="match status" value="1"/>
</dbReference>
<dbReference type="InterPro" id="IPR031107">
    <property type="entry name" value="Small_HSP"/>
</dbReference>
<comment type="similarity">
    <text evidence="1 2">Belongs to the small heat shock protein (HSP20) family.</text>
</comment>
<feature type="domain" description="SHSP" evidence="3">
    <location>
        <begin position="33"/>
        <end position="144"/>
    </location>
</feature>
<organism evidence="4">
    <name type="scientific">Desulfofervidus auxilii</name>
    <dbReference type="NCBI Taxonomy" id="1621989"/>
    <lineage>
        <taxon>Bacteria</taxon>
        <taxon>Pseudomonadati</taxon>
        <taxon>Thermodesulfobacteriota</taxon>
        <taxon>Candidatus Desulfofervidia</taxon>
        <taxon>Candidatus Desulfofervidales</taxon>
        <taxon>Candidatus Desulfofervidaceae</taxon>
        <taxon>Candidatus Desulfofervidus</taxon>
    </lineage>
</organism>
<dbReference type="CDD" id="cd06464">
    <property type="entry name" value="ACD_sHsps-like"/>
    <property type="match status" value="1"/>
</dbReference>
<dbReference type="Proteomes" id="UP000885738">
    <property type="component" value="Unassembled WGS sequence"/>
</dbReference>
<evidence type="ECO:0000256" key="1">
    <source>
        <dbReference type="PROSITE-ProRule" id="PRU00285"/>
    </source>
</evidence>
<dbReference type="Gene3D" id="2.60.40.790">
    <property type="match status" value="1"/>
</dbReference>
<name>A0A7C1VWI5_DESA2</name>
<accession>A0A7C1VWI5</accession>
<gene>
    <name evidence="4" type="ORF">ENI35_00865</name>
</gene>
<dbReference type="EMBL" id="DRIH01000024">
    <property type="protein sequence ID" value="HEC67359.1"/>
    <property type="molecule type" value="Genomic_DNA"/>
</dbReference>
<sequence>MPIEIEKEIEKIHKQIKHLMDTFSQQMMSIPTFFEQRWIPNMDVVETEHELIVIIDAAGLNKKEFNITLEGDILSIFGFRKERFQATNRKYHQVEIHYGPFERKYRLPVSVRTDAISATYKNGFLEIKLPKKKVTISKIIETKE</sequence>
<comment type="caution">
    <text evidence="4">The sequence shown here is derived from an EMBL/GenBank/DDBJ whole genome shotgun (WGS) entry which is preliminary data.</text>
</comment>
<proteinExistence type="inferred from homology"/>
<dbReference type="AlphaFoldDB" id="A0A7C1VWI5"/>
<protein>
    <submittedName>
        <fullName evidence="4">Hsp20/alpha crystallin family protein</fullName>
    </submittedName>
</protein>